<dbReference type="EMBL" id="LSRX01004602">
    <property type="protein sequence ID" value="OLP73879.1"/>
    <property type="molecule type" value="Genomic_DNA"/>
</dbReference>
<evidence type="ECO:0000313" key="2">
    <source>
        <dbReference type="Proteomes" id="UP000186817"/>
    </source>
</evidence>
<dbReference type="Proteomes" id="UP000186817">
    <property type="component" value="Unassembled WGS sequence"/>
</dbReference>
<dbReference type="AlphaFoldDB" id="A0A1Q9BT71"/>
<gene>
    <name evidence="1" type="ORF">AK812_SmicGene46739</name>
</gene>
<sequence length="418" mass="46016">MDCGYRITWVQVAPELLYLQLLQKTTFEHGGYRVSVVHLDMAIWAKISRPRLEHALPLQLTVMSQLSLTQVTLPQVPAASAPEADEGLQLQPMGPRGLESVLQGLVAGAHAVLGAIGSLFQKRLWDVVCRPTSANAASSSIADCLFKEAAPILRIASQEKLQDEGSRQTLARDEKRLACCGLHFSGQLTGLLLRKCSRLGSDWKTAAVIKRRKYDETPTKIGLKETIEERQHLKTLQKTTAAATVEVAKIFQSELSVGILLWNAKLQARSLVKVTLPMILHCVDSATAENIKRIQCEVESFVASLDTLELEADHVFSVPCTDRASANVKAEKDLTAAGAAGTVNRHFVCRIHKASQIQTKQFSLVENHVSGLLHCALSMRGGGVRKTLQRMLFDVIRERLVIRLGQPEHLCRSGNINE</sequence>
<comment type="caution">
    <text evidence="1">The sequence shown here is derived from an EMBL/GenBank/DDBJ whole genome shotgun (WGS) entry which is preliminary data.</text>
</comment>
<accession>A0A1Q9BT71</accession>
<dbReference type="OrthoDB" id="10278406at2759"/>
<proteinExistence type="predicted"/>
<name>A0A1Q9BT71_SYMMI</name>
<organism evidence="1 2">
    <name type="scientific">Symbiodinium microadriaticum</name>
    <name type="common">Dinoflagellate</name>
    <name type="synonym">Zooxanthella microadriatica</name>
    <dbReference type="NCBI Taxonomy" id="2951"/>
    <lineage>
        <taxon>Eukaryota</taxon>
        <taxon>Sar</taxon>
        <taxon>Alveolata</taxon>
        <taxon>Dinophyceae</taxon>
        <taxon>Suessiales</taxon>
        <taxon>Symbiodiniaceae</taxon>
        <taxon>Symbiodinium</taxon>
    </lineage>
</organism>
<keyword evidence="2" id="KW-1185">Reference proteome</keyword>
<reference evidence="1 2" key="1">
    <citation type="submission" date="2016-02" db="EMBL/GenBank/DDBJ databases">
        <title>Genome analysis of coral dinoflagellate symbionts highlights evolutionary adaptations to a symbiotic lifestyle.</title>
        <authorList>
            <person name="Aranda M."/>
            <person name="Li Y."/>
            <person name="Liew Y.J."/>
            <person name="Baumgarten S."/>
            <person name="Simakov O."/>
            <person name="Wilson M."/>
            <person name="Piel J."/>
            <person name="Ashoor H."/>
            <person name="Bougouffa S."/>
            <person name="Bajic V.B."/>
            <person name="Ryu T."/>
            <person name="Ravasi T."/>
            <person name="Bayer T."/>
            <person name="Micklem G."/>
            <person name="Kim H."/>
            <person name="Bhak J."/>
            <person name="Lajeunesse T.C."/>
            <person name="Voolstra C.R."/>
        </authorList>
    </citation>
    <scope>NUCLEOTIDE SEQUENCE [LARGE SCALE GENOMIC DNA]</scope>
    <source>
        <strain evidence="1 2">CCMP2467</strain>
    </source>
</reference>
<evidence type="ECO:0000313" key="1">
    <source>
        <dbReference type="EMBL" id="OLP73879.1"/>
    </source>
</evidence>
<protein>
    <submittedName>
        <fullName evidence="1">Uncharacterized protein</fullName>
    </submittedName>
</protein>